<sequence>MELPPGTIIAAGPVIIEDGKVLLNRERKVDGEESPYFMFPGGTVEDFSIPLEEVAKREAKEEVGIDIEIIRPLRTLIVSRPGKDTFAILVHYLATRIGEIVPGPETIEWGWYDINNLPENCAPNIYEIVSDIKKAPATD</sequence>
<dbReference type="InterPro" id="IPR015797">
    <property type="entry name" value="NUDIX_hydrolase-like_dom_sf"/>
</dbReference>
<comment type="caution">
    <text evidence="2">The sequence shown here is derived from an EMBL/GenBank/DDBJ whole genome shotgun (WGS) entry which is preliminary data.</text>
</comment>
<dbReference type="Proteomes" id="UP000033867">
    <property type="component" value="Unassembled WGS sequence"/>
</dbReference>
<reference evidence="2 3" key="1">
    <citation type="journal article" date="2015" name="Nature">
        <title>rRNA introns, odd ribosomes, and small enigmatic genomes across a large radiation of phyla.</title>
        <authorList>
            <person name="Brown C.T."/>
            <person name="Hug L.A."/>
            <person name="Thomas B.C."/>
            <person name="Sharon I."/>
            <person name="Castelle C.J."/>
            <person name="Singh A."/>
            <person name="Wilkins M.J."/>
            <person name="Williams K.H."/>
            <person name="Banfield J.F."/>
        </authorList>
    </citation>
    <scope>NUCLEOTIDE SEQUENCE [LARGE SCALE GENOMIC DNA]</scope>
</reference>
<evidence type="ECO:0000313" key="3">
    <source>
        <dbReference type="Proteomes" id="UP000033867"/>
    </source>
</evidence>
<dbReference type="Pfam" id="PF00293">
    <property type="entry name" value="NUDIX"/>
    <property type="match status" value="1"/>
</dbReference>
<dbReference type="PANTHER" id="PTHR43736">
    <property type="entry name" value="ADP-RIBOSE PYROPHOSPHATASE"/>
    <property type="match status" value="1"/>
</dbReference>
<protein>
    <recommendedName>
        <fullName evidence="1">Nudix hydrolase domain-containing protein</fullName>
    </recommendedName>
</protein>
<dbReference type="EMBL" id="LCEK01000023">
    <property type="protein sequence ID" value="KKS71641.1"/>
    <property type="molecule type" value="Genomic_DNA"/>
</dbReference>
<evidence type="ECO:0000313" key="2">
    <source>
        <dbReference type="EMBL" id="KKS71641.1"/>
    </source>
</evidence>
<accession>A0A0G1DLE8</accession>
<evidence type="ECO:0000259" key="1">
    <source>
        <dbReference type="PROSITE" id="PS51462"/>
    </source>
</evidence>
<feature type="domain" description="Nudix hydrolase" evidence="1">
    <location>
        <begin position="6"/>
        <end position="134"/>
    </location>
</feature>
<dbReference type="CDD" id="cd02883">
    <property type="entry name" value="NUDIX_Hydrolase"/>
    <property type="match status" value="1"/>
</dbReference>
<dbReference type="InterPro" id="IPR000086">
    <property type="entry name" value="NUDIX_hydrolase_dom"/>
</dbReference>
<dbReference type="AlphaFoldDB" id="A0A0G1DLE8"/>
<name>A0A0G1DLE8_9BACT</name>
<dbReference type="SUPFAM" id="SSF55811">
    <property type="entry name" value="Nudix"/>
    <property type="match status" value="1"/>
</dbReference>
<dbReference type="PROSITE" id="PS51462">
    <property type="entry name" value="NUDIX"/>
    <property type="match status" value="1"/>
</dbReference>
<proteinExistence type="predicted"/>
<gene>
    <name evidence="2" type="ORF">UV42_C0023G0011</name>
</gene>
<dbReference type="Gene3D" id="3.90.79.10">
    <property type="entry name" value="Nucleoside Triphosphate Pyrophosphohydrolase"/>
    <property type="match status" value="1"/>
</dbReference>
<dbReference type="PANTHER" id="PTHR43736:SF1">
    <property type="entry name" value="DIHYDRONEOPTERIN TRIPHOSPHATE DIPHOSPHATASE"/>
    <property type="match status" value="1"/>
</dbReference>
<organism evidence="2 3">
    <name type="scientific">Candidatus Magasanikbacteria bacterium GW2011_GWE2_42_7</name>
    <dbReference type="NCBI Taxonomy" id="1619052"/>
    <lineage>
        <taxon>Bacteria</taxon>
        <taxon>Candidatus Magasanikiibacteriota</taxon>
    </lineage>
</organism>